<dbReference type="RefSeq" id="WP_161158771.1">
    <property type="nucleotide sequence ID" value="NZ_WWSB01000001.1"/>
</dbReference>
<organism evidence="2 3">
    <name type="scientific">Dorea longicatena</name>
    <dbReference type="NCBI Taxonomy" id="88431"/>
    <lineage>
        <taxon>Bacteria</taxon>
        <taxon>Bacillati</taxon>
        <taxon>Bacillota</taxon>
        <taxon>Clostridia</taxon>
        <taxon>Lachnospirales</taxon>
        <taxon>Lachnospiraceae</taxon>
        <taxon>Dorea</taxon>
    </lineage>
</organism>
<gene>
    <name evidence="2" type="ORF">GT565_01580</name>
</gene>
<proteinExistence type="predicted"/>
<dbReference type="PROSITE" id="PS51257">
    <property type="entry name" value="PROKAR_LIPOPROTEIN"/>
    <property type="match status" value="1"/>
</dbReference>
<evidence type="ECO:0000256" key="1">
    <source>
        <dbReference type="SAM" id="SignalP"/>
    </source>
</evidence>
<dbReference type="AlphaFoldDB" id="A0A845KJU4"/>
<feature type="chain" id="PRO_5033004691" evidence="1">
    <location>
        <begin position="33"/>
        <end position="84"/>
    </location>
</feature>
<feature type="signal peptide" evidence="1">
    <location>
        <begin position="1"/>
        <end position="32"/>
    </location>
</feature>
<keyword evidence="1" id="KW-0732">Signal</keyword>
<dbReference type="Proteomes" id="UP000446719">
    <property type="component" value="Unassembled WGS sequence"/>
</dbReference>
<evidence type="ECO:0000313" key="2">
    <source>
        <dbReference type="EMBL" id="MZK16832.1"/>
    </source>
</evidence>
<evidence type="ECO:0000313" key="3">
    <source>
        <dbReference type="Proteomes" id="UP000446719"/>
    </source>
</evidence>
<dbReference type="EMBL" id="WWSB01000001">
    <property type="protein sequence ID" value="MZK16832.1"/>
    <property type="molecule type" value="Genomic_DNA"/>
</dbReference>
<name>A0A845KJU4_9FIRM</name>
<sequence length="84" mass="9867">MNKYHFQLFFLFYIILFSGSACLPFMTSSVYAASSEVIEYDDGNAEIIPSSADIEWRYKYINGTLYKRKYNKTTHEWVGSWIKA</sequence>
<reference evidence="2 3" key="1">
    <citation type="journal article" date="2019" name="Nat. Med.">
        <title>A library of human gut bacterial isolates paired with longitudinal multiomics data enables mechanistic microbiome research.</title>
        <authorList>
            <person name="Poyet M."/>
            <person name="Groussin M."/>
            <person name="Gibbons S.M."/>
            <person name="Avila-Pacheco J."/>
            <person name="Jiang X."/>
            <person name="Kearney S.M."/>
            <person name="Perrotta A.R."/>
            <person name="Berdy B."/>
            <person name="Zhao S."/>
            <person name="Lieberman T.D."/>
            <person name="Swanson P.K."/>
            <person name="Smith M."/>
            <person name="Roesemann S."/>
            <person name="Alexander J.E."/>
            <person name="Rich S.A."/>
            <person name="Livny J."/>
            <person name="Vlamakis H."/>
            <person name="Clish C."/>
            <person name="Bullock K."/>
            <person name="Deik A."/>
            <person name="Scott J."/>
            <person name="Pierce K.A."/>
            <person name="Xavier R.J."/>
            <person name="Alm E.J."/>
        </authorList>
    </citation>
    <scope>NUCLEOTIDE SEQUENCE [LARGE SCALE GENOMIC DNA]</scope>
    <source>
        <strain evidence="2 3">BIOML-A7</strain>
    </source>
</reference>
<accession>A0A845KJU4</accession>
<comment type="caution">
    <text evidence="2">The sequence shown here is derived from an EMBL/GenBank/DDBJ whole genome shotgun (WGS) entry which is preliminary data.</text>
</comment>
<protein>
    <submittedName>
        <fullName evidence="2">Uncharacterized protein</fullName>
    </submittedName>
</protein>